<evidence type="ECO:0000313" key="1">
    <source>
        <dbReference type="EMBL" id="CAG7816707.1"/>
    </source>
</evidence>
<reference evidence="1" key="1">
    <citation type="submission" date="2021-06" db="EMBL/GenBank/DDBJ databases">
        <authorList>
            <person name="Hodson N. C."/>
            <person name="Mongue J. A."/>
            <person name="Jaron S. K."/>
        </authorList>
    </citation>
    <scope>NUCLEOTIDE SEQUENCE</scope>
</reference>
<evidence type="ECO:0000313" key="2">
    <source>
        <dbReference type="Proteomes" id="UP000708208"/>
    </source>
</evidence>
<organism evidence="1 2">
    <name type="scientific">Allacma fusca</name>
    <dbReference type="NCBI Taxonomy" id="39272"/>
    <lineage>
        <taxon>Eukaryota</taxon>
        <taxon>Metazoa</taxon>
        <taxon>Ecdysozoa</taxon>
        <taxon>Arthropoda</taxon>
        <taxon>Hexapoda</taxon>
        <taxon>Collembola</taxon>
        <taxon>Symphypleona</taxon>
        <taxon>Sminthuridae</taxon>
        <taxon>Allacma</taxon>
    </lineage>
</organism>
<sequence>MLQLILNPSNSLISPRNSFPQEQECTYRKLSSIPSYDESGVAEKSTKRRSATGTIARERQRMTRNFREKTLAVLVLWDLSG</sequence>
<gene>
    <name evidence="1" type="ORF">AFUS01_LOCUS27311</name>
</gene>
<dbReference type="Proteomes" id="UP000708208">
    <property type="component" value="Unassembled WGS sequence"/>
</dbReference>
<comment type="caution">
    <text evidence="1">The sequence shown here is derived from an EMBL/GenBank/DDBJ whole genome shotgun (WGS) entry which is preliminary data.</text>
</comment>
<dbReference type="AlphaFoldDB" id="A0A8J2KP91"/>
<accession>A0A8J2KP91</accession>
<keyword evidence="2" id="KW-1185">Reference proteome</keyword>
<dbReference type="EMBL" id="CAJVCH010376295">
    <property type="protein sequence ID" value="CAG7816707.1"/>
    <property type="molecule type" value="Genomic_DNA"/>
</dbReference>
<proteinExistence type="predicted"/>
<name>A0A8J2KP91_9HEXA</name>
<protein>
    <submittedName>
        <fullName evidence="1">Uncharacterized protein</fullName>
    </submittedName>
</protein>